<evidence type="ECO:0000256" key="5">
    <source>
        <dbReference type="ARBA" id="ARBA00022989"/>
    </source>
</evidence>
<feature type="transmembrane region" description="Helical" evidence="7">
    <location>
        <begin position="103"/>
        <end position="122"/>
    </location>
</feature>
<keyword evidence="5 7" id="KW-1133">Transmembrane helix</keyword>
<dbReference type="InterPro" id="IPR035906">
    <property type="entry name" value="MetI-like_sf"/>
</dbReference>
<evidence type="ECO:0000256" key="7">
    <source>
        <dbReference type="RuleBase" id="RU363032"/>
    </source>
</evidence>
<dbReference type="PANTHER" id="PTHR43744:SF8">
    <property type="entry name" value="SN-GLYCEROL-3-PHOSPHATE TRANSPORT SYSTEM PERMEASE PROTEIN UGPE"/>
    <property type="match status" value="1"/>
</dbReference>
<sequence>MSSDVRVREPDARLPVTAGRPIVHGRRHGRRAVVGLGRHLVLIAMSLLLFLPFYWMVISALKTNTQILSPDLQWFPDPITWGNLPAVLSHPGFPFLQMLANSVFYSGAVTIGTVLSSALVGYGFARMRFPGRNLLFAVTMATMMIPSLIIFIPTYVLFRTLGMIGTWAPLIAPQFLGSAFFIFLMRQFFLTVPGELSDAARVDGAGEFRIFWQIMLPLVKPALAVVAVFTWLGTWNDFFGPLVYLSDPDLYPLSMGLFAFQSQRSTEWGLLMAASVLVTLPLIVLFAFTQRYFLRGISLSGIQG</sequence>
<dbReference type="GO" id="GO:0005886">
    <property type="term" value="C:plasma membrane"/>
    <property type="evidence" value="ECO:0007669"/>
    <property type="project" value="UniProtKB-SubCell"/>
</dbReference>
<evidence type="ECO:0000256" key="2">
    <source>
        <dbReference type="ARBA" id="ARBA00022448"/>
    </source>
</evidence>
<feature type="transmembrane region" description="Helical" evidence="7">
    <location>
        <begin position="170"/>
        <end position="189"/>
    </location>
</feature>
<dbReference type="Pfam" id="PF00528">
    <property type="entry name" value="BPD_transp_1"/>
    <property type="match status" value="1"/>
</dbReference>
<keyword evidence="3" id="KW-1003">Cell membrane</keyword>
<evidence type="ECO:0000259" key="8">
    <source>
        <dbReference type="PROSITE" id="PS50928"/>
    </source>
</evidence>
<keyword evidence="9" id="KW-0762">Sugar transport</keyword>
<keyword evidence="2 7" id="KW-0813">Transport</keyword>
<comment type="similarity">
    <text evidence="7">Belongs to the binding-protein-dependent transport system permease family.</text>
</comment>
<dbReference type="PANTHER" id="PTHR43744">
    <property type="entry name" value="ABC TRANSPORTER PERMEASE PROTEIN MG189-RELATED-RELATED"/>
    <property type="match status" value="1"/>
</dbReference>
<reference evidence="9 10" key="1">
    <citation type="submission" date="2020-07" db="EMBL/GenBank/DDBJ databases">
        <title>Sequencing the genomes of 1000 actinobacteria strains.</title>
        <authorList>
            <person name="Klenk H.-P."/>
        </authorList>
    </citation>
    <scope>NUCLEOTIDE SEQUENCE [LARGE SCALE GENOMIC DNA]</scope>
    <source>
        <strain evidence="9 10">DSM 22083</strain>
    </source>
</reference>
<dbReference type="Proteomes" id="UP000569914">
    <property type="component" value="Unassembled WGS sequence"/>
</dbReference>
<evidence type="ECO:0000313" key="9">
    <source>
        <dbReference type="EMBL" id="NYE70699.1"/>
    </source>
</evidence>
<protein>
    <submittedName>
        <fullName evidence="9">Multiple sugar transport system permease protein</fullName>
    </submittedName>
</protein>
<dbReference type="PROSITE" id="PS50928">
    <property type="entry name" value="ABC_TM1"/>
    <property type="match status" value="1"/>
</dbReference>
<accession>A0A7Y9I6K9</accession>
<dbReference type="Gene3D" id="1.10.3720.10">
    <property type="entry name" value="MetI-like"/>
    <property type="match status" value="1"/>
</dbReference>
<feature type="transmembrane region" description="Helical" evidence="7">
    <location>
        <begin position="36"/>
        <end position="55"/>
    </location>
</feature>
<organism evidence="9 10">
    <name type="scientific">Microlunatus parietis</name>
    <dbReference type="NCBI Taxonomy" id="682979"/>
    <lineage>
        <taxon>Bacteria</taxon>
        <taxon>Bacillati</taxon>
        <taxon>Actinomycetota</taxon>
        <taxon>Actinomycetes</taxon>
        <taxon>Propionibacteriales</taxon>
        <taxon>Propionibacteriaceae</taxon>
        <taxon>Microlunatus</taxon>
    </lineage>
</organism>
<evidence type="ECO:0000256" key="4">
    <source>
        <dbReference type="ARBA" id="ARBA00022692"/>
    </source>
</evidence>
<keyword evidence="4 7" id="KW-0812">Transmembrane</keyword>
<gene>
    <name evidence="9" type="ORF">BKA15_002028</name>
</gene>
<dbReference type="SUPFAM" id="SSF161098">
    <property type="entry name" value="MetI-like"/>
    <property type="match status" value="1"/>
</dbReference>
<dbReference type="RefSeq" id="WP_179750349.1">
    <property type="nucleotide sequence ID" value="NZ_JACCBU010000001.1"/>
</dbReference>
<feature type="transmembrane region" description="Helical" evidence="7">
    <location>
        <begin position="268"/>
        <end position="288"/>
    </location>
</feature>
<dbReference type="CDD" id="cd06261">
    <property type="entry name" value="TM_PBP2"/>
    <property type="match status" value="1"/>
</dbReference>
<dbReference type="AlphaFoldDB" id="A0A7Y9I6K9"/>
<comment type="caution">
    <text evidence="9">The sequence shown here is derived from an EMBL/GenBank/DDBJ whole genome shotgun (WGS) entry which is preliminary data.</text>
</comment>
<dbReference type="InterPro" id="IPR000515">
    <property type="entry name" value="MetI-like"/>
</dbReference>
<evidence type="ECO:0000256" key="1">
    <source>
        <dbReference type="ARBA" id="ARBA00004651"/>
    </source>
</evidence>
<evidence type="ECO:0000256" key="3">
    <source>
        <dbReference type="ARBA" id="ARBA00022475"/>
    </source>
</evidence>
<keyword evidence="6 7" id="KW-0472">Membrane</keyword>
<comment type="subcellular location">
    <subcellularLocation>
        <location evidence="1 7">Cell membrane</location>
        <topology evidence="1 7">Multi-pass membrane protein</topology>
    </subcellularLocation>
</comment>
<evidence type="ECO:0000313" key="10">
    <source>
        <dbReference type="Proteomes" id="UP000569914"/>
    </source>
</evidence>
<evidence type="ECO:0000256" key="6">
    <source>
        <dbReference type="ARBA" id="ARBA00023136"/>
    </source>
</evidence>
<keyword evidence="10" id="KW-1185">Reference proteome</keyword>
<feature type="transmembrane region" description="Helical" evidence="7">
    <location>
        <begin position="210"/>
        <end position="232"/>
    </location>
</feature>
<feature type="transmembrane region" description="Helical" evidence="7">
    <location>
        <begin position="134"/>
        <end position="158"/>
    </location>
</feature>
<dbReference type="GO" id="GO:0055085">
    <property type="term" value="P:transmembrane transport"/>
    <property type="evidence" value="ECO:0007669"/>
    <property type="project" value="InterPro"/>
</dbReference>
<proteinExistence type="inferred from homology"/>
<name>A0A7Y9I6K9_9ACTN</name>
<dbReference type="EMBL" id="JACCBU010000001">
    <property type="protein sequence ID" value="NYE70699.1"/>
    <property type="molecule type" value="Genomic_DNA"/>
</dbReference>
<feature type="domain" description="ABC transmembrane type-1" evidence="8">
    <location>
        <begin position="99"/>
        <end position="289"/>
    </location>
</feature>